<keyword evidence="2" id="KW-1185">Reference proteome</keyword>
<evidence type="ECO:0008006" key="3">
    <source>
        <dbReference type="Google" id="ProtNLM"/>
    </source>
</evidence>
<evidence type="ECO:0000313" key="1">
    <source>
        <dbReference type="EMBL" id="EEF61701.1"/>
    </source>
</evidence>
<dbReference type="InterPro" id="IPR029055">
    <property type="entry name" value="Ntn_hydrolases_N"/>
</dbReference>
<name>B9XEI7_PEDPL</name>
<dbReference type="RefSeq" id="WP_007414235.1">
    <property type="nucleotide sequence ID" value="NZ_ABOX02000008.1"/>
</dbReference>
<dbReference type="EMBL" id="ABOX02000008">
    <property type="protein sequence ID" value="EEF61701.1"/>
    <property type="molecule type" value="Genomic_DNA"/>
</dbReference>
<dbReference type="OrthoDB" id="9813225at2"/>
<comment type="caution">
    <text evidence="1">The sequence shown here is derived from an EMBL/GenBank/DDBJ whole genome shotgun (WGS) entry which is preliminary data.</text>
</comment>
<dbReference type="Gene3D" id="3.60.20.10">
    <property type="entry name" value="Glutamine Phosphoribosylpyrophosphate, subunit 1, domain 1"/>
    <property type="match status" value="1"/>
</dbReference>
<proteinExistence type="predicted"/>
<organism evidence="1 2">
    <name type="scientific">Pedosphaera parvula (strain Ellin514)</name>
    <dbReference type="NCBI Taxonomy" id="320771"/>
    <lineage>
        <taxon>Bacteria</taxon>
        <taxon>Pseudomonadati</taxon>
        <taxon>Verrucomicrobiota</taxon>
        <taxon>Pedosphaerae</taxon>
        <taxon>Pedosphaerales</taxon>
        <taxon>Pedosphaeraceae</taxon>
        <taxon>Pedosphaera</taxon>
    </lineage>
</organism>
<dbReference type="Proteomes" id="UP000003688">
    <property type="component" value="Unassembled WGS sequence"/>
</dbReference>
<accession>B9XEI7</accession>
<dbReference type="STRING" id="320771.Cflav_PD4741"/>
<gene>
    <name evidence="1" type="ORF">Cflav_PD4741</name>
</gene>
<dbReference type="SUPFAM" id="SSF56235">
    <property type="entry name" value="N-terminal nucleophile aminohydrolases (Ntn hydrolases)"/>
    <property type="match status" value="1"/>
</dbReference>
<sequence>MTEEPYRWLEAVANRREYVREQLKGGSPAFAASMPEGILLLGVGSGQSKVFELFDRHALAGLGHPADIEKIRQAAIDAAHTEAFTRAPEDVSLRRLVSFGLSPQLKTNFEQIFTAPFLVEMVLAELGSTPEKDTLLRLHFDGSFQVQTGAVLVAASQSEPEAAAQAWLARELAGKKDRKQVADLLLQAWWALLENKPAGEGTEAERQKGWRELAKGRVVEIGWLNRGSSRAAKYEALTPAQAGL</sequence>
<dbReference type="AlphaFoldDB" id="B9XEI7"/>
<reference evidence="1 2" key="1">
    <citation type="journal article" date="2011" name="J. Bacteriol.">
        <title>Genome sequence of 'Pedosphaera parvula' Ellin514, an aerobic Verrucomicrobial isolate from pasture soil.</title>
        <authorList>
            <person name="Kant R."/>
            <person name="van Passel M.W."/>
            <person name="Sangwan P."/>
            <person name="Palva A."/>
            <person name="Lucas S."/>
            <person name="Copeland A."/>
            <person name="Lapidus A."/>
            <person name="Glavina Del Rio T."/>
            <person name="Dalin E."/>
            <person name="Tice H."/>
            <person name="Bruce D."/>
            <person name="Goodwin L."/>
            <person name="Pitluck S."/>
            <person name="Chertkov O."/>
            <person name="Larimer F.W."/>
            <person name="Land M.L."/>
            <person name="Hauser L."/>
            <person name="Brettin T.S."/>
            <person name="Detter J.C."/>
            <person name="Han S."/>
            <person name="de Vos W.M."/>
            <person name="Janssen P.H."/>
            <person name="Smidt H."/>
        </authorList>
    </citation>
    <scope>NUCLEOTIDE SEQUENCE [LARGE SCALE GENOMIC DNA]</scope>
    <source>
        <strain evidence="1 2">Ellin514</strain>
    </source>
</reference>
<evidence type="ECO:0000313" key="2">
    <source>
        <dbReference type="Proteomes" id="UP000003688"/>
    </source>
</evidence>
<protein>
    <recommendedName>
        <fullName evidence="3">20S proteasome A and B subunits</fullName>
    </recommendedName>
</protein>